<proteinExistence type="predicted"/>
<dbReference type="EMBL" id="CAWVOK010000025">
    <property type="protein sequence ID" value="CAK8163225.1"/>
    <property type="molecule type" value="Genomic_DNA"/>
</dbReference>
<keyword evidence="2" id="KW-1185">Reference proteome</keyword>
<accession>A0ABM9N8H8</accession>
<organism evidence="1 2">
    <name type="scientific">Candidatus Xenohaliotis californiensis</name>
    <dbReference type="NCBI Taxonomy" id="84677"/>
    <lineage>
        <taxon>Bacteria</taxon>
        <taxon>Pseudomonadati</taxon>
        <taxon>Pseudomonadota</taxon>
        <taxon>Alphaproteobacteria</taxon>
        <taxon>Rickettsiales</taxon>
        <taxon>Anaplasmataceae</taxon>
        <taxon>Candidatus Xenohaliotis</taxon>
    </lineage>
</organism>
<sequence length="73" mass="8149">MIGFLLCLLITSTAFFLTYSALYSAILHMIKKSFDKSLSQECDCVLASFSSVREELFIASNNACIITARQSDR</sequence>
<evidence type="ECO:0000313" key="2">
    <source>
        <dbReference type="Proteomes" id="UP001314181"/>
    </source>
</evidence>
<reference evidence="1 2" key="1">
    <citation type="submission" date="2024-01" db="EMBL/GenBank/DDBJ databases">
        <authorList>
            <person name="Kunselman E."/>
        </authorList>
    </citation>
    <scope>NUCLEOTIDE SEQUENCE [LARGE SCALE GENOMIC DNA]</scope>
    <source>
        <strain evidence="1">2 abalone samples</strain>
    </source>
</reference>
<evidence type="ECO:0008006" key="3">
    <source>
        <dbReference type="Google" id="ProtNLM"/>
    </source>
</evidence>
<comment type="caution">
    <text evidence="1">The sequence shown here is derived from an EMBL/GenBank/DDBJ whole genome shotgun (WGS) entry which is preliminary data.</text>
</comment>
<name>A0ABM9N8H8_9RICK</name>
<evidence type="ECO:0000313" key="1">
    <source>
        <dbReference type="EMBL" id="CAK8163225.1"/>
    </source>
</evidence>
<gene>
    <name evidence="1" type="ORF">CAXC1_320030</name>
</gene>
<protein>
    <recommendedName>
        <fullName evidence="3">Secreted protein</fullName>
    </recommendedName>
</protein>
<dbReference type="Proteomes" id="UP001314181">
    <property type="component" value="Unassembled WGS sequence"/>
</dbReference>